<dbReference type="InterPro" id="IPR032675">
    <property type="entry name" value="LRR_dom_sf"/>
</dbReference>
<dbReference type="SUPFAM" id="SSF52058">
    <property type="entry name" value="L domain-like"/>
    <property type="match status" value="1"/>
</dbReference>
<keyword evidence="2" id="KW-1185">Reference proteome</keyword>
<comment type="caution">
    <text evidence="1">The sequence shown here is derived from an EMBL/GenBank/DDBJ whole genome shotgun (WGS) entry which is preliminary data.</text>
</comment>
<organism evidence="1 2">
    <name type="scientific">Mycena metata</name>
    <dbReference type="NCBI Taxonomy" id="1033252"/>
    <lineage>
        <taxon>Eukaryota</taxon>
        <taxon>Fungi</taxon>
        <taxon>Dikarya</taxon>
        <taxon>Basidiomycota</taxon>
        <taxon>Agaricomycotina</taxon>
        <taxon>Agaricomycetes</taxon>
        <taxon>Agaricomycetidae</taxon>
        <taxon>Agaricales</taxon>
        <taxon>Marasmiineae</taxon>
        <taxon>Mycenaceae</taxon>
        <taxon>Mycena</taxon>
    </lineage>
</organism>
<gene>
    <name evidence="1" type="ORF">B0H16DRAFT_1741719</name>
</gene>
<evidence type="ECO:0000313" key="2">
    <source>
        <dbReference type="Proteomes" id="UP001215598"/>
    </source>
</evidence>
<evidence type="ECO:0000313" key="1">
    <source>
        <dbReference type="EMBL" id="KAJ7715763.1"/>
    </source>
</evidence>
<dbReference type="Gene3D" id="3.80.10.10">
    <property type="entry name" value="Ribonuclease Inhibitor"/>
    <property type="match status" value="1"/>
</dbReference>
<accession>A0AAD7MGW7</accession>
<dbReference type="AlphaFoldDB" id="A0AAD7MGW7"/>
<dbReference type="EMBL" id="JARKIB010000302">
    <property type="protein sequence ID" value="KAJ7715763.1"/>
    <property type="molecule type" value="Genomic_DNA"/>
</dbReference>
<proteinExistence type="predicted"/>
<protein>
    <submittedName>
        <fullName evidence="1">Uncharacterized protein</fullName>
    </submittedName>
</protein>
<dbReference type="Proteomes" id="UP001215598">
    <property type="component" value="Unassembled WGS sequence"/>
</dbReference>
<reference evidence="1" key="1">
    <citation type="submission" date="2023-03" db="EMBL/GenBank/DDBJ databases">
        <title>Massive genome expansion in bonnet fungi (Mycena s.s.) driven by repeated elements and novel gene families across ecological guilds.</title>
        <authorList>
            <consortium name="Lawrence Berkeley National Laboratory"/>
            <person name="Harder C.B."/>
            <person name="Miyauchi S."/>
            <person name="Viragh M."/>
            <person name="Kuo A."/>
            <person name="Thoen E."/>
            <person name="Andreopoulos B."/>
            <person name="Lu D."/>
            <person name="Skrede I."/>
            <person name="Drula E."/>
            <person name="Henrissat B."/>
            <person name="Morin E."/>
            <person name="Kohler A."/>
            <person name="Barry K."/>
            <person name="LaButti K."/>
            <person name="Morin E."/>
            <person name="Salamov A."/>
            <person name="Lipzen A."/>
            <person name="Mereny Z."/>
            <person name="Hegedus B."/>
            <person name="Baldrian P."/>
            <person name="Stursova M."/>
            <person name="Weitz H."/>
            <person name="Taylor A."/>
            <person name="Grigoriev I.V."/>
            <person name="Nagy L.G."/>
            <person name="Martin F."/>
            <person name="Kauserud H."/>
        </authorList>
    </citation>
    <scope>NUCLEOTIDE SEQUENCE</scope>
    <source>
        <strain evidence="1">CBHHK182m</strain>
    </source>
</reference>
<name>A0AAD7MGW7_9AGAR</name>
<sequence length="599" mass="65712">MDAASASFYSVCSLTSPEASTSPSNFFTRWRGTAWAELDVLLDVLVNLPVIFYCCFLVFPRGRVPCGCYLPPLFDASLDVLASCSVPFYCAIGSECFLLLHELPLLQILCDMLDLLAEVFLDVPCSLSVRLDFHLYFDSLAGDAWAPSFHVLLDILAIIVHRYHIQTNAEPFPLDLWEYLLMTCCDLDGTVRGFVERRTVLCASRPEFEGLLQSRPLFWSRVLLHCSTREEELALLLMSAANVPLHVEVDLCVPSSHSDFGEIPGAPPGDLTDLLSCLNTLATTSNRWITLAVQVNRPTYYTVAKEFLASTSAPCLVAAKLYSSCSSDEPLPQVLGGSLTMMKTLRLAAFPLKWIKHSGLSSLQVLDIRNLAPSHHPDQHDFTDVLRSVAPTLEMLSMGATGMLQSRPFVPSAFEMPHLQRLEMVFLFVDARQTGLLVSVLDAVSAPSLTHLRLEGCDRDSATRIGTDMSTIRGVTHISIAGGSATPLSAAILLSAMPRLVVVDLASAPQEYAQALADSPDTWPNVQTATCAPCALFSFAVYAARRARANLPQLLYLQCLHHPRLGLPEMDEVALAHLQLLVKKVGRDQLSVCGKVARY</sequence>